<feature type="non-terminal residue" evidence="1">
    <location>
        <position position="1"/>
    </location>
</feature>
<name>A0ABQ9K0I0_9CUCU</name>
<reference evidence="1" key="1">
    <citation type="journal article" date="2023" name="Insect Mol. Biol.">
        <title>Genome sequencing provides insights into the evolution of gene families encoding plant cell wall-degrading enzymes in longhorned beetles.</title>
        <authorList>
            <person name="Shin N.R."/>
            <person name="Okamura Y."/>
            <person name="Kirsch R."/>
            <person name="Pauchet Y."/>
        </authorList>
    </citation>
    <scope>NUCLEOTIDE SEQUENCE</scope>
    <source>
        <strain evidence="1">MMC_N1</strain>
    </source>
</reference>
<protein>
    <submittedName>
        <fullName evidence="1">Uncharacterized protein</fullName>
    </submittedName>
</protein>
<sequence>FHSSYHSISHFQTAIFPQKLEPSTKQTFFVPYKRVNKKASTTSNFGWVISQGDSLLKHSFNERLEQLLAVTPSEYVRKDKERKNREAGLRSCIQSLTSLLERALTNTTDVDLKLSKDAIKKSLNVIRENIEGHLSNMDLDDYATSSLHSIIENSTNRHSLRNNLPQLLDVDSSDSVEDNRYHEEEKKERKCDDSLQNLCWKKSDLCELYMDSKSHKSVATSINIAPCRCKTFGFIKACQIYSVSTEQGQTRPEIIETLQEREIDE</sequence>
<dbReference type="Proteomes" id="UP001162164">
    <property type="component" value="Unassembled WGS sequence"/>
</dbReference>
<comment type="caution">
    <text evidence="1">The sequence shown here is derived from an EMBL/GenBank/DDBJ whole genome shotgun (WGS) entry which is preliminary data.</text>
</comment>
<organism evidence="1 2">
    <name type="scientific">Molorchus minor</name>
    <dbReference type="NCBI Taxonomy" id="1323400"/>
    <lineage>
        <taxon>Eukaryota</taxon>
        <taxon>Metazoa</taxon>
        <taxon>Ecdysozoa</taxon>
        <taxon>Arthropoda</taxon>
        <taxon>Hexapoda</taxon>
        <taxon>Insecta</taxon>
        <taxon>Pterygota</taxon>
        <taxon>Neoptera</taxon>
        <taxon>Endopterygota</taxon>
        <taxon>Coleoptera</taxon>
        <taxon>Polyphaga</taxon>
        <taxon>Cucujiformia</taxon>
        <taxon>Chrysomeloidea</taxon>
        <taxon>Cerambycidae</taxon>
        <taxon>Lamiinae</taxon>
        <taxon>Monochamini</taxon>
        <taxon>Molorchus</taxon>
    </lineage>
</organism>
<dbReference type="EMBL" id="JAPWTJ010000077">
    <property type="protein sequence ID" value="KAJ8983379.1"/>
    <property type="molecule type" value="Genomic_DNA"/>
</dbReference>
<gene>
    <name evidence="1" type="ORF">NQ317_010472</name>
</gene>
<accession>A0ABQ9K0I0</accession>
<keyword evidence="2" id="KW-1185">Reference proteome</keyword>
<evidence type="ECO:0000313" key="2">
    <source>
        <dbReference type="Proteomes" id="UP001162164"/>
    </source>
</evidence>
<proteinExistence type="predicted"/>
<evidence type="ECO:0000313" key="1">
    <source>
        <dbReference type="EMBL" id="KAJ8983379.1"/>
    </source>
</evidence>